<dbReference type="STRING" id="643867.Ftrac_3422"/>
<sequence length="215" mass="24953">MSEVKVMSSITLKEFNSLASTDYRLRLQHERMTVENYDDFVSALYNDLDWCINEVQKKAEYLQPDVNGEDRVSSYLQVALNAMFYSAEAKFVKGGNTDLTISSLNNQYKWIGEAKLVQGVNNRHVWGGFLQLVERYTSGEDPNGGILLYIYCPDAKSIMESYREYTMTKNEYHFLYENCKKKKIGTFYTIHKHTSSGENFKTRYIPVILHNSPKK</sequence>
<reference evidence="1 2" key="1">
    <citation type="journal article" date="2011" name="Stand. Genomic Sci.">
        <title>Complete genome sequence of Marivirga tractuosa type strain (H-43).</title>
        <authorList>
            <person name="Pagani I."/>
            <person name="Chertkov O."/>
            <person name="Lapidus A."/>
            <person name="Lucas S."/>
            <person name="Del Rio T.G."/>
            <person name="Tice H."/>
            <person name="Copeland A."/>
            <person name="Cheng J.F."/>
            <person name="Nolan M."/>
            <person name="Saunders E."/>
            <person name="Pitluck S."/>
            <person name="Held B."/>
            <person name="Goodwin L."/>
            <person name="Liolios K."/>
            <person name="Ovchinikova G."/>
            <person name="Ivanova N."/>
            <person name="Mavromatis K."/>
            <person name="Pati A."/>
            <person name="Chen A."/>
            <person name="Palaniappan K."/>
            <person name="Land M."/>
            <person name="Hauser L."/>
            <person name="Jeffries C.D."/>
            <person name="Detter J.C."/>
            <person name="Han C."/>
            <person name="Tapia R."/>
            <person name="Ngatchou-Djao O.D."/>
            <person name="Rohde M."/>
            <person name="Goker M."/>
            <person name="Spring S."/>
            <person name="Sikorski J."/>
            <person name="Woyke T."/>
            <person name="Bristow J."/>
            <person name="Eisen J.A."/>
            <person name="Markowitz V."/>
            <person name="Hugenholtz P."/>
            <person name="Klenk H.P."/>
            <person name="Kyrpides N.C."/>
        </authorList>
    </citation>
    <scope>NUCLEOTIDE SEQUENCE [LARGE SCALE GENOMIC DNA]</scope>
    <source>
        <strain evidence="2">ATCC 23168 / DSM 4126 / NBRC 15989 / NCIMB 1408 / VKM B-1430 / H-43</strain>
    </source>
</reference>
<evidence type="ECO:0000313" key="2">
    <source>
        <dbReference type="Proteomes" id="UP000008720"/>
    </source>
</evidence>
<keyword evidence="2" id="KW-1185">Reference proteome</keyword>
<accession>E4TMG2</accession>
<dbReference type="Proteomes" id="UP000008720">
    <property type="component" value="Chromosome"/>
</dbReference>
<organism evidence="1 2">
    <name type="scientific">Marivirga tractuosa (strain ATCC 23168 / DSM 4126 / NBRC 15989 / NCIMB 1408 / VKM B-1430 / H-43)</name>
    <name type="common">Microscilla tractuosa</name>
    <name type="synonym">Flexibacter tractuosus</name>
    <dbReference type="NCBI Taxonomy" id="643867"/>
    <lineage>
        <taxon>Bacteria</taxon>
        <taxon>Pseudomonadati</taxon>
        <taxon>Bacteroidota</taxon>
        <taxon>Cytophagia</taxon>
        <taxon>Cytophagales</taxon>
        <taxon>Marivirgaceae</taxon>
        <taxon>Marivirga</taxon>
    </lineage>
</organism>
<evidence type="ECO:0000313" key="1">
    <source>
        <dbReference type="EMBL" id="ADR23396.1"/>
    </source>
</evidence>
<dbReference type="EMBL" id="CP002349">
    <property type="protein sequence ID" value="ADR23396.1"/>
    <property type="molecule type" value="Genomic_DNA"/>
</dbReference>
<proteinExistence type="predicted"/>
<gene>
    <name evidence="1" type="ordered locus">Ftrac_3422</name>
</gene>
<dbReference type="KEGG" id="mtt:Ftrac_3422"/>
<name>E4TMG2_MARTH</name>
<dbReference type="AlphaFoldDB" id="E4TMG2"/>
<protein>
    <submittedName>
        <fullName evidence="1">Uncharacterized protein</fullName>
    </submittedName>
</protein>
<dbReference type="HOGENOM" id="CLU_096333_0_0_10"/>